<accession>A0A4Y2SLA3</accession>
<proteinExistence type="predicted"/>
<dbReference type="AlphaFoldDB" id="A0A4Y2SLA3"/>
<evidence type="ECO:0000256" key="1">
    <source>
        <dbReference type="SAM" id="MobiDB-lite"/>
    </source>
</evidence>
<dbReference type="Proteomes" id="UP000499080">
    <property type="component" value="Unassembled WGS sequence"/>
</dbReference>
<keyword evidence="3" id="KW-1185">Reference proteome</keyword>
<gene>
    <name evidence="2" type="ORF">AVEN_126236_1</name>
</gene>
<protein>
    <submittedName>
        <fullName evidence="2">Uncharacterized protein</fullName>
    </submittedName>
</protein>
<feature type="region of interest" description="Disordered" evidence="1">
    <location>
        <begin position="1"/>
        <end position="51"/>
    </location>
</feature>
<dbReference type="EMBL" id="BGPR01022585">
    <property type="protein sequence ID" value="GBN89042.1"/>
    <property type="molecule type" value="Genomic_DNA"/>
</dbReference>
<feature type="compositionally biased region" description="Basic and acidic residues" evidence="1">
    <location>
        <begin position="16"/>
        <end position="29"/>
    </location>
</feature>
<feature type="compositionally biased region" description="Basic and acidic residues" evidence="1">
    <location>
        <begin position="36"/>
        <end position="47"/>
    </location>
</feature>
<feature type="compositionally biased region" description="Pro residues" evidence="1">
    <location>
        <begin position="168"/>
        <end position="177"/>
    </location>
</feature>
<reference evidence="2 3" key="1">
    <citation type="journal article" date="2019" name="Sci. Rep.">
        <title>Orb-weaving spider Araneus ventricosus genome elucidates the spidroin gene catalogue.</title>
        <authorList>
            <person name="Kono N."/>
            <person name="Nakamura H."/>
            <person name="Ohtoshi R."/>
            <person name="Moran D.A.P."/>
            <person name="Shinohara A."/>
            <person name="Yoshida Y."/>
            <person name="Fujiwara M."/>
            <person name="Mori M."/>
            <person name="Tomita M."/>
            <person name="Arakawa K."/>
        </authorList>
    </citation>
    <scope>NUCLEOTIDE SEQUENCE [LARGE SCALE GENOMIC DNA]</scope>
</reference>
<sequence>MAPNLNFQRRKRQRDAKRDIEKFRKDLLKKGKQQKKQQERDRKKQQNNERSAILTKKRCKRCYENKKQKTITAEAAAANLLSNEGASISTGSFTMSSGLGLPLPNYSVECLRELFKLINISPELLNYGHEIFTKIFLTLRNNSHDGLVAGPRLRDRKIPGSKPDSPEDPPCIGPAAH</sequence>
<organism evidence="2 3">
    <name type="scientific">Araneus ventricosus</name>
    <name type="common">Orbweaver spider</name>
    <name type="synonym">Epeira ventricosa</name>
    <dbReference type="NCBI Taxonomy" id="182803"/>
    <lineage>
        <taxon>Eukaryota</taxon>
        <taxon>Metazoa</taxon>
        <taxon>Ecdysozoa</taxon>
        <taxon>Arthropoda</taxon>
        <taxon>Chelicerata</taxon>
        <taxon>Arachnida</taxon>
        <taxon>Araneae</taxon>
        <taxon>Araneomorphae</taxon>
        <taxon>Entelegynae</taxon>
        <taxon>Araneoidea</taxon>
        <taxon>Araneidae</taxon>
        <taxon>Araneus</taxon>
    </lineage>
</organism>
<comment type="caution">
    <text evidence="2">The sequence shown here is derived from an EMBL/GenBank/DDBJ whole genome shotgun (WGS) entry which is preliminary data.</text>
</comment>
<feature type="region of interest" description="Disordered" evidence="1">
    <location>
        <begin position="148"/>
        <end position="177"/>
    </location>
</feature>
<evidence type="ECO:0000313" key="2">
    <source>
        <dbReference type="EMBL" id="GBN89042.1"/>
    </source>
</evidence>
<evidence type="ECO:0000313" key="3">
    <source>
        <dbReference type="Proteomes" id="UP000499080"/>
    </source>
</evidence>
<name>A0A4Y2SLA3_ARAVE</name>